<dbReference type="SUPFAM" id="SSF53187">
    <property type="entry name" value="Zn-dependent exopeptidases"/>
    <property type="match status" value="1"/>
</dbReference>
<evidence type="ECO:0000313" key="3">
    <source>
        <dbReference type="EMBL" id="MBY0755782.1"/>
    </source>
</evidence>
<dbReference type="Proteomes" id="UP001299068">
    <property type="component" value="Unassembled WGS sequence"/>
</dbReference>
<reference evidence="3 4" key="1">
    <citation type="journal article" date="2021" name="Cell Host Microbe">
        <title>in vivo commensal control of Clostridioides difficile virulence.</title>
        <authorList>
            <person name="Girinathan B.P."/>
            <person name="Dibenedetto N."/>
            <person name="Worley J.N."/>
            <person name="Peltier J."/>
            <person name="Arrieta-Ortiz M.L."/>
            <person name="Rupa Christinal Immanuel S."/>
            <person name="Lavin R."/>
            <person name="Delaney M.L."/>
            <person name="Cummins C."/>
            <person name="Hoffmann M."/>
            <person name="Luo Y."/>
            <person name="Gonzalez-Escalona N."/>
            <person name="Allard M."/>
            <person name="Onderdonk A.B."/>
            <person name="Gerber G.K."/>
            <person name="Sonenshein A.L."/>
            <person name="Baliga N."/>
            <person name="Dupuy B."/>
            <person name="Bry L."/>
        </authorList>
    </citation>
    <scope>NUCLEOTIDE SEQUENCE [LARGE SCALE GENOMIC DNA]</scope>
    <source>
        <strain evidence="3 4">DSM 599</strain>
    </source>
</reference>
<gene>
    <name evidence="3" type="ORF">K5V21_09975</name>
</gene>
<protein>
    <submittedName>
        <fullName evidence="3">Zn-dependent exopeptidase M28</fullName>
    </submittedName>
</protein>
<dbReference type="PANTHER" id="PTHR12147">
    <property type="entry name" value="METALLOPEPTIDASE M28 FAMILY MEMBER"/>
    <property type="match status" value="1"/>
</dbReference>
<keyword evidence="1" id="KW-0812">Transmembrane</keyword>
<name>A0ABS7KYX4_CLOSR</name>
<dbReference type="InterPro" id="IPR045175">
    <property type="entry name" value="M28_fam"/>
</dbReference>
<feature type="transmembrane region" description="Helical" evidence="1">
    <location>
        <begin position="423"/>
        <end position="441"/>
    </location>
</feature>
<keyword evidence="1" id="KW-1133">Transmembrane helix</keyword>
<comment type="caution">
    <text evidence="3">The sequence shown here is derived from an EMBL/GenBank/DDBJ whole genome shotgun (WGS) entry which is preliminary data.</text>
</comment>
<accession>A0ABS7KYX4</accession>
<dbReference type="PANTHER" id="PTHR12147:SF26">
    <property type="entry name" value="PEPTIDASE M28 DOMAIN-CONTAINING PROTEIN"/>
    <property type="match status" value="1"/>
</dbReference>
<keyword evidence="1" id="KW-0472">Membrane</keyword>
<sequence length="451" mass="50770">MKSKIYKVCTVISAIIFIFFLVLRCTVHHFSSTDVKNDIAFLSSEQFNGRLCGTNENEQVANYIAEEFKELDLKPIDKDYTQGFQVVAPFKNDEVPTLEIKKDDNTVKKFNYGTDFKEDMLNFKVSDVTLSSEDNLNIFPSSISFKKGGDLFLLYVSKEDNFNFRSSFVHESPVSFAIAITKDTYNEIVTAIKNNSEISISLPYTLKTTEVYNVAGKIEGKDSTSPPLILTAHFDHMGADCLDNIYAGALDNASGASFLLELARYLSTLPKPNRDIIFVGLNGEEFGLIGSNKFASKYKDTLKGAKVINFDMIGAPDYPITFMRGEKSLDVKSDLLDNLESICKELGLESNIKYEDASDHASFINNGFDSLTISHSDVSRIHTPDDKIEFISEDAIKSAYDLCNKYIIDNNYNPIFKILFNDIVHAASFIIFLMFIGYPILKRIDKHKRAK</sequence>
<dbReference type="Pfam" id="PF04389">
    <property type="entry name" value="Peptidase_M28"/>
    <property type="match status" value="1"/>
</dbReference>
<dbReference type="RefSeq" id="WP_221861127.1">
    <property type="nucleotide sequence ID" value="NZ_JAIKTU010000007.1"/>
</dbReference>
<dbReference type="EMBL" id="JAIKTU010000007">
    <property type="protein sequence ID" value="MBY0755782.1"/>
    <property type="molecule type" value="Genomic_DNA"/>
</dbReference>
<evidence type="ECO:0000259" key="2">
    <source>
        <dbReference type="Pfam" id="PF04389"/>
    </source>
</evidence>
<organism evidence="3 4">
    <name type="scientific">Clostridium sardiniense</name>
    <name type="common">Clostridium absonum</name>
    <dbReference type="NCBI Taxonomy" id="29369"/>
    <lineage>
        <taxon>Bacteria</taxon>
        <taxon>Bacillati</taxon>
        <taxon>Bacillota</taxon>
        <taxon>Clostridia</taxon>
        <taxon>Eubacteriales</taxon>
        <taxon>Clostridiaceae</taxon>
        <taxon>Clostridium</taxon>
    </lineage>
</organism>
<evidence type="ECO:0000313" key="4">
    <source>
        <dbReference type="Proteomes" id="UP001299068"/>
    </source>
</evidence>
<evidence type="ECO:0000256" key="1">
    <source>
        <dbReference type="SAM" id="Phobius"/>
    </source>
</evidence>
<feature type="domain" description="Peptidase M28" evidence="2">
    <location>
        <begin position="213"/>
        <end position="405"/>
    </location>
</feature>
<keyword evidence="4" id="KW-1185">Reference proteome</keyword>
<proteinExistence type="predicted"/>
<dbReference type="Gene3D" id="3.40.630.10">
    <property type="entry name" value="Zn peptidases"/>
    <property type="match status" value="2"/>
</dbReference>
<dbReference type="InterPro" id="IPR007484">
    <property type="entry name" value="Peptidase_M28"/>
</dbReference>